<feature type="compositionally biased region" description="Basic and acidic residues" evidence="3">
    <location>
        <begin position="59"/>
        <end position="125"/>
    </location>
</feature>
<evidence type="ECO:0000259" key="4">
    <source>
        <dbReference type="Pfam" id="PF06244"/>
    </source>
</evidence>
<evidence type="ECO:0000256" key="2">
    <source>
        <dbReference type="ARBA" id="ARBA00023054"/>
    </source>
</evidence>
<dbReference type="InterPro" id="IPR054413">
    <property type="entry name" value="LSO1/2"/>
</dbReference>
<dbReference type="STRING" id="71717.A0A4Y7TB62"/>
<dbReference type="Proteomes" id="UP000298030">
    <property type="component" value="Unassembled WGS sequence"/>
</dbReference>
<keyword evidence="2" id="KW-0175">Coiled coil</keyword>
<keyword evidence="7" id="KW-1185">Reference proteome</keyword>
<dbReference type="InterPro" id="IPR054414">
    <property type="entry name" value="Ccdc124/Oxs1_C"/>
</dbReference>
<dbReference type="Pfam" id="PF22048">
    <property type="entry name" value="LSO1_2-like"/>
    <property type="match status" value="1"/>
</dbReference>
<gene>
    <name evidence="6" type="ORF">FA13DRAFT_1732845</name>
</gene>
<dbReference type="InterPro" id="IPR010422">
    <property type="entry name" value="Ccdc124/Oxs1"/>
</dbReference>
<dbReference type="AlphaFoldDB" id="A0A4Y7TB62"/>
<dbReference type="GO" id="GO:0005634">
    <property type="term" value="C:nucleus"/>
    <property type="evidence" value="ECO:0007669"/>
    <property type="project" value="TreeGrafter"/>
</dbReference>
<dbReference type="GO" id="GO:0003713">
    <property type="term" value="F:transcription coactivator activity"/>
    <property type="evidence" value="ECO:0007669"/>
    <property type="project" value="TreeGrafter"/>
</dbReference>
<feature type="compositionally biased region" description="Low complexity" evidence="3">
    <location>
        <begin position="139"/>
        <end position="156"/>
    </location>
</feature>
<comment type="caution">
    <text evidence="6">The sequence shown here is derived from an EMBL/GenBank/DDBJ whole genome shotgun (WGS) entry which is preliminary data.</text>
</comment>
<dbReference type="PANTHER" id="PTHR21680">
    <property type="entry name" value="COILED-COIL DOMAIN-CONTAINING PROTEIN 124"/>
    <property type="match status" value="1"/>
</dbReference>
<evidence type="ECO:0000313" key="6">
    <source>
        <dbReference type="EMBL" id="TEB31407.1"/>
    </source>
</evidence>
<evidence type="ECO:0000256" key="1">
    <source>
        <dbReference type="ARBA" id="ARBA00008296"/>
    </source>
</evidence>
<evidence type="ECO:0000256" key="3">
    <source>
        <dbReference type="SAM" id="MobiDB-lite"/>
    </source>
</evidence>
<evidence type="ECO:0000313" key="7">
    <source>
        <dbReference type="Proteomes" id="UP000298030"/>
    </source>
</evidence>
<feature type="region of interest" description="Disordered" evidence="3">
    <location>
        <begin position="55"/>
        <end position="177"/>
    </location>
</feature>
<dbReference type="Pfam" id="PF06244">
    <property type="entry name" value="Ccdc124"/>
    <property type="match status" value="1"/>
</dbReference>
<feature type="compositionally biased region" description="Basic and acidic residues" evidence="3">
    <location>
        <begin position="167"/>
        <end position="177"/>
    </location>
</feature>
<feature type="domain" description="Coiled-coil" evidence="4">
    <location>
        <begin position="175"/>
        <end position="264"/>
    </location>
</feature>
<sequence>MASSDLALIGAGLAQLNALWYHHLVPFALIFPTSGEHIYIIAFLIPHYQLKMAPKGGNAKKESGRAKKADNESKKAQAADAERERKEAEAWRDDNVKGGKAKKGDQEERRKAELERKRENARLLAEEEASAPPKPKPAPKAGKGKQPVKPAGPGAIAAGGGLGEGSSKAESEKPEEVEAYHATGLDNALDLLEVVTAKMDKASVGQRAADIERHPERRFKAAYAAYEERELPNLKVEHPGLRLQQYKDLLHKQFQKSPENPFNQTSVAYDASKEEKLEALNKKKANVEQRLREKH</sequence>
<feature type="domain" description="LSO1/LSO2" evidence="5">
    <location>
        <begin position="59"/>
        <end position="128"/>
    </location>
</feature>
<dbReference type="GO" id="GO:0006366">
    <property type="term" value="P:transcription by RNA polymerase II"/>
    <property type="evidence" value="ECO:0007669"/>
    <property type="project" value="TreeGrafter"/>
</dbReference>
<reference evidence="6 7" key="1">
    <citation type="journal article" date="2019" name="Nat. Ecol. Evol.">
        <title>Megaphylogeny resolves global patterns of mushroom evolution.</title>
        <authorList>
            <person name="Varga T."/>
            <person name="Krizsan K."/>
            <person name="Foldi C."/>
            <person name="Dima B."/>
            <person name="Sanchez-Garcia M."/>
            <person name="Sanchez-Ramirez S."/>
            <person name="Szollosi G.J."/>
            <person name="Szarkandi J.G."/>
            <person name="Papp V."/>
            <person name="Albert L."/>
            <person name="Andreopoulos W."/>
            <person name="Angelini C."/>
            <person name="Antonin V."/>
            <person name="Barry K.W."/>
            <person name="Bougher N.L."/>
            <person name="Buchanan P."/>
            <person name="Buyck B."/>
            <person name="Bense V."/>
            <person name="Catcheside P."/>
            <person name="Chovatia M."/>
            <person name="Cooper J."/>
            <person name="Damon W."/>
            <person name="Desjardin D."/>
            <person name="Finy P."/>
            <person name="Geml J."/>
            <person name="Haridas S."/>
            <person name="Hughes K."/>
            <person name="Justo A."/>
            <person name="Karasinski D."/>
            <person name="Kautmanova I."/>
            <person name="Kiss B."/>
            <person name="Kocsube S."/>
            <person name="Kotiranta H."/>
            <person name="LaButti K.M."/>
            <person name="Lechner B.E."/>
            <person name="Liimatainen K."/>
            <person name="Lipzen A."/>
            <person name="Lukacs Z."/>
            <person name="Mihaltcheva S."/>
            <person name="Morgado L.N."/>
            <person name="Niskanen T."/>
            <person name="Noordeloos M.E."/>
            <person name="Ohm R.A."/>
            <person name="Ortiz-Santana B."/>
            <person name="Ovrebo C."/>
            <person name="Racz N."/>
            <person name="Riley R."/>
            <person name="Savchenko A."/>
            <person name="Shiryaev A."/>
            <person name="Soop K."/>
            <person name="Spirin V."/>
            <person name="Szebenyi C."/>
            <person name="Tomsovsky M."/>
            <person name="Tulloss R.E."/>
            <person name="Uehling J."/>
            <person name="Grigoriev I.V."/>
            <person name="Vagvolgyi C."/>
            <person name="Papp T."/>
            <person name="Martin F.M."/>
            <person name="Miettinen O."/>
            <person name="Hibbett D.S."/>
            <person name="Nagy L.G."/>
        </authorList>
    </citation>
    <scope>NUCLEOTIDE SEQUENCE [LARGE SCALE GENOMIC DNA]</scope>
    <source>
        <strain evidence="6 7">FP101781</strain>
    </source>
</reference>
<dbReference type="PANTHER" id="PTHR21680:SF0">
    <property type="entry name" value="COILED-COIL DOMAIN-CONTAINING PROTEIN 124"/>
    <property type="match status" value="1"/>
</dbReference>
<protein>
    <submittedName>
        <fullName evidence="6">DUF1014-domain-containing protein</fullName>
    </submittedName>
</protein>
<comment type="similarity">
    <text evidence="1">Belongs to the CCDC124 family.</text>
</comment>
<organism evidence="6 7">
    <name type="scientific">Coprinellus micaceus</name>
    <name type="common">Glistening ink-cap mushroom</name>
    <name type="synonym">Coprinus micaceus</name>
    <dbReference type="NCBI Taxonomy" id="71717"/>
    <lineage>
        <taxon>Eukaryota</taxon>
        <taxon>Fungi</taxon>
        <taxon>Dikarya</taxon>
        <taxon>Basidiomycota</taxon>
        <taxon>Agaricomycotina</taxon>
        <taxon>Agaricomycetes</taxon>
        <taxon>Agaricomycetidae</taxon>
        <taxon>Agaricales</taxon>
        <taxon>Agaricineae</taxon>
        <taxon>Psathyrellaceae</taxon>
        <taxon>Coprinellus</taxon>
    </lineage>
</organism>
<name>A0A4Y7TB62_COPMI</name>
<dbReference type="EMBL" id="QPFP01000019">
    <property type="protein sequence ID" value="TEB31407.1"/>
    <property type="molecule type" value="Genomic_DNA"/>
</dbReference>
<accession>A0A4Y7TB62</accession>
<dbReference type="OrthoDB" id="76412at2759"/>
<evidence type="ECO:0000259" key="5">
    <source>
        <dbReference type="Pfam" id="PF22048"/>
    </source>
</evidence>
<proteinExistence type="inferred from homology"/>